<dbReference type="AlphaFoldDB" id="A0A5D3ANM1"/>
<keyword evidence="3 4" id="KW-0418">Kinase</keyword>
<organism evidence="7 8">
    <name type="scientific">Cryptococcus floricola</name>
    <dbReference type="NCBI Taxonomy" id="2591691"/>
    <lineage>
        <taxon>Eukaryota</taxon>
        <taxon>Fungi</taxon>
        <taxon>Dikarya</taxon>
        <taxon>Basidiomycota</taxon>
        <taxon>Agaricomycotina</taxon>
        <taxon>Tremellomycetes</taxon>
        <taxon>Tremellales</taxon>
        <taxon>Cryptococcaceae</taxon>
        <taxon>Cryptococcus</taxon>
    </lineage>
</organism>
<sequence length="282" mass="29762">TWHAPTGSYISTPKSFGKTITAAQLPLGMVRFFPLPSDEIPSLATPPSPPPTATAAAGSAGEAGSSSEAAAHLLPVEPGKSTSDTGTADLPPTPVTAIPPSSSSSSSTPPSHASYASHAIPPRLLLRVLTLLLTELDRLAQVLSQLEMRFVGSSVLIVYEADVGRLEAALDRAEERRAVGALRAAEGDGGEPGRQRSAFSDDGSSASSFSDEDDEEDDEEDLDGVKEDERRARRCPPLTLRMIDFAHTWLAEGEGPDEGVLEGLRSLRGLVEGRREEVQKAL</sequence>
<feature type="compositionally biased region" description="Low complexity" evidence="6">
    <location>
        <begin position="95"/>
        <end position="116"/>
    </location>
</feature>
<reference evidence="7 8" key="1">
    <citation type="submission" date="2017-05" db="EMBL/GenBank/DDBJ databases">
        <title>The Genome Sequence of Tsuchiyaea wingfieldii DSM 27421.</title>
        <authorList>
            <person name="Cuomo C."/>
            <person name="Passer A."/>
            <person name="Billmyre B."/>
            <person name="Heitman J."/>
        </authorList>
    </citation>
    <scope>NUCLEOTIDE SEQUENCE [LARGE SCALE GENOMIC DNA]</scope>
    <source>
        <strain evidence="7 8">DSM 27421</strain>
    </source>
</reference>
<evidence type="ECO:0000256" key="4">
    <source>
        <dbReference type="RuleBase" id="RU363090"/>
    </source>
</evidence>
<evidence type="ECO:0000256" key="2">
    <source>
        <dbReference type="ARBA" id="ARBA00022679"/>
    </source>
</evidence>
<dbReference type="GO" id="GO:0046854">
    <property type="term" value="P:phosphatidylinositol phosphate biosynthetic process"/>
    <property type="evidence" value="ECO:0007669"/>
    <property type="project" value="TreeGrafter"/>
</dbReference>
<protein>
    <recommendedName>
        <fullName evidence="4">Kinase</fullName>
        <ecNumber evidence="4">2.7.-.-</ecNumber>
    </recommendedName>
</protein>
<feature type="region of interest" description="Disordered" evidence="6">
    <location>
        <begin position="181"/>
        <end position="233"/>
    </location>
</feature>
<dbReference type="GO" id="GO:0032958">
    <property type="term" value="P:inositol phosphate biosynthetic process"/>
    <property type="evidence" value="ECO:0007669"/>
    <property type="project" value="InterPro"/>
</dbReference>
<feature type="coiled-coil region" evidence="5">
    <location>
        <begin position="129"/>
        <end position="176"/>
    </location>
</feature>
<feature type="compositionally biased region" description="Acidic residues" evidence="6">
    <location>
        <begin position="210"/>
        <end position="222"/>
    </location>
</feature>
<accession>A0A5D3ANM1</accession>
<dbReference type="GO" id="GO:0000824">
    <property type="term" value="F:inositol-1,4,5,6-tetrakisphosphate 3-kinase activity"/>
    <property type="evidence" value="ECO:0007669"/>
    <property type="project" value="TreeGrafter"/>
</dbReference>
<dbReference type="PANTHER" id="PTHR12400">
    <property type="entry name" value="INOSITOL POLYPHOSPHATE KINASE"/>
    <property type="match status" value="1"/>
</dbReference>
<feature type="region of interest" description="Disordered" evidence="6">
    <location>
        <begin position="39"/>
        <end position="116"/>
    </location>
</feature>
<dbReference type="InterPro" id="IPR038286">
    <property type="entry name" value="IPK_sf"/>
</dbReference>
<dbReference type="PANTHER" id="PTHR12400:SF108">
    <property type="entry name" value="KINASE"/>
    <property type="match status" value="1"/>
</dbReference>
<dbReference type="InterPro" id="IPR005522">
    <property type="entry name" value="IPK"/>
</dbReference>
<name>A0A5D3ANM1_9TREE</name>
<dbReference type="Pfam" id="PF03770">
    <property type="entry name" value="IPK"/>
    <property type="match status" value="1"/>
</dbReference>
<proteinExistence type="inferred from homology"/>
<keyword evidence="2 4" id="KW-0808">Transferase</keyword>
<dbReference type="Proteomes" id="UP000322245">
    <property type="component" value="Unassembled WGS sequence"/>
</dbReference>
<dbReference type="EMBL" id="NIDF01000171">
    <property type="protein sequence ID" value="TYJ51939.1"/>
    <property type="molecule type" value="Genomic_DNA"/>
</dbReference>
<evidence type="ECO:0000313" key="7">
    <source>
        <dbReference type="EMBL" id="TYJ51939.1"/>
    </source>
</evidence>
<feature type="non-terminal residue" evidence="7">
    <location>
        <position position="1"/>
    </location>
</feature>
<dbReference type="Gene3D" id="3.30.470.160">
    <property type="entry name" value="Inositol polyphosphate kinase"/>
    <property type="match status" value="1"/>
</dbReference>
<comment type="similarity">
    <text evidence="1 4">Belongs to the inositol phosphokinase (IPK) family.</text>
</comment>
<evidence type="ECO:0000313" key="8">
    <source>
        <dbReference type="Proteomes" id="UP000322245"/>
    </source>
</evidence>
<feature type="compositionally biased region" description="Low complexity" evidence="6">
    <location>
        <begin position="197"/>
        <end position="209"/>
    </location>
</feature>
<keyword evidence="8" id="KW-1185">Reference proteome</keyword>
<dbReference type="SUPFAM" id="SSF56104">
    <property type="entry name" value="SAICAR synthase-like"/>
    <property type="match status" value="1"/>
</dbReference>
<dbReference type="GO" id="GO:0008440">
    <property type="term" value="F:inositol-1,4,5-trisphosphate 3-kinase activity"/>
    <property type="evidence" value="ECO:0007669"/>
    <property type="project" value="TreeGrafter"/>
</dbReference>
<evidence type="ECO:0000256" key="1">
    <source>
        <dbReference type="ARBA" id="ARBA00007374"/>
    </source>
</evidence>
<comment type="caution">
    <text evidence="7">The sequence shown here is derived from an EMBL/GenBank/DDBJ whole genome shotgun (WGS) entry which is preliminary data.</text>
</comment>
<keyword evidence="5" id="KW-0175">Coiled coil</keyword>
<dbReference type="GO" id="GO:0005737">
    <property type="term" value="C:cytoplasm"/>
    <property type="evidence" value="ECO:0007669"/>
    <property type="project" value="TreeGrafter"/>
</dbReference>
<dbReference type="GO" id="GO:0005634">
    <property type="term" value="C:nucleus"/>
    <property type="evidence" value="ECO:0007669"/>
    <property type="project" value="TreeGrafter"/>
</dbReference>
<feature type="compositionally biased region" description="Low complexity" evidence="6">
    <location>
        <begin position="53"/>
        <end position="71"/>
    </location>
</feature>
<evidence type="ECO:0000256" key="3">
    <source>
        <dbReference type="ARBA" id="ARBA00022777"/>
    </source>
</evidence>
<evidence type="ECO:0000256" key="6">
    <source>
        <dbReference type="SAM" id="MobiDB-lite"/>
    </source>
</evidence>
<evidence type="ECO:0000256" key="5">
    <source>
        <dbReference type="SAM" id="Coils"/>
    </source>
</evidence>
<dbReference type="EC" id="2.7.-.-" evidence="4"/>
<gene>
    <name evidence="7" type="ORF">B9479_007478</name>
</gene>